<dbReference type="RefSeq" id="WP_185446546.1">
    <property type="nucleotide sequence ID" value="NZ_CP043661.1"/>
</dbReference>
<proteinExistence type="predicted"/>
<sequence length="288" mass="31448">MSDAEADRCWGSLRRTEYGELVEVRTLAGGASGSAVYQLKTSQGDEFVLKVNRNPEQANRELIVYRDLAALLPVRLPTLIAEADHCLLLKSAGTPADAARFSTADWKTLAIQLGHLLAPTTCHALVPPTHIPRPGSLARSAQIWAELGHDVADVLADLPRMDSALAELPTCLCHGDFHLGNLLVDPAGDFVWIDWQETGPGHGPEDLALLWQRAEAAGLTPPRDTMLTTYAKARGIPNDTRLRRATTAAELQLLLLSWPHFLGHLGDVARTRLSTRLESSLDIWRADP</sequence>
<dbReference type="AlphaFoldDB" id="A0A7G6WUQ5"/>
<dbReference type="GO" id="GO:0016740">
    <property type="term" value="F:transferase activity"/>
    <property type="evidence" value="ECO:0007669"/>
    <property type="project" value="UniProtKB-KW"/>
</dbReference>
<dbReference type="Pfam" id="PF01636">
    <property type="entry name" value="APH"/>
    <property type="match status" value="1"/>
</dbReference>
<accession>A0A7G6WUQ5</accession>
<evidence type="ECO:0000259" key="1">
    <source>
        <dbReference type="Pfam" id="PF01636"/>
    </source>
</evidence>
<evidence type="ECO:0000313" key="2">
    <source>
        <dbReference type="EMBL" id="QNE17720.1"/>
    </source>
</evidence>
<reference evidence="3" key="1">
    <citation type="submission" date="2019-09" db="EMBL/GenBank/DDBJ databases">
        <title>Antimicrobial potential of Antarctic Bacteria.</title>
        <authorList>
            <person name="Benaud N."/>
            <person name="Edwards R.J."/>
            <person name="Ferrari B.C."/>
        </authorList>
    </citation>
    <scope>NUCLEOTIDE SEQUENCE [LARGE SCALE GENOMIC DNA]</scope>
    <source>
        <strain evidence="3">SPB151</strain>
    </source>
</reference>
<keyword evidence="3" id="KW-1185">Reference proteome</keyword>
<organism evidence="2 3">
    <name type="scientific">Kribbella qitaiheensis</name>
    <dbReference type="NCBI Taxonomy" id="1544730"/>
    <lineage>
        <taxon>Bacteria</taxon>
        <taxon>Bacillati</taxon>
        <taxon>Actinomycetota</taxon>
        <taxon>Actinomycetes</taxon>
        <taxon>Propionibacteriales</taxon>
        <taxon>Kribbellaceae</taxon>
        <taxon>Kribbella</taxon>
    </lineage>
</organism>
<reference evidence="2 3" key="2">
    <citation type="journal article" date="2020" name="Microbiol. Resour. Announc.">
        <title>Antarctic desert soil bacteria exhibit high novel natural product potential, evaluated through long-read genome sequencing and comparative genomics.</title>
        <authorList>
            <person name="Benaud N."/>
            <person name="Edwards R.J."/>
            <person name="Amos T.G."/>
            <person name="D'Agostino P.M."/>
            <person name="Gutierrez-Chavez C."/>
            <person name="Montgomery K."/>
            <person name="Nicetic I."/>
            <person name="Ferrari B.C."/>
        </authorList>
    </citation>
    <scope>NUCLEOTIDE SEQUENCE [LARGE SCALE GENOMIC DNA]</scope>
    <source>
        <strain evidence="2 3">SPB151</strain>
    </source>
</reference>
<dbReference type="InterPro" id="IPR002575">
    <property type="entry name" value="Aminoglycoside_PTrfase"/>
</dbReference>
<protein>
    <submittedName>
        <fullName evidence="2">Aminoglycoside phosphotransferase family protein</fullName>
    </submittedName>
</protein>
<keyword evidence="2" id="KW-0808">Transferase</keyword>
<dbReference type="InterPro" id="IPR011009">
    <property type="entry name" value="Kinase-like_dom_sf"/>
</dbReference>
<feature type="domain" description="Aminoglycoside phosphotransferase" evidence="1">
    <location>
        <begin position="24"/>
        <end position="231"/>
    </location>
</feature>
<dbReference type="PANTHER" id="PTHR21310">
    <property type="entry name" value="AMINOGLYCOSIDE PHOSPHOTRANSFERASE-RELATED-RELATED"/>
    <property type="match status" value="1"/>
</dbReference>
<dbReference type="Proteomes" id="UP000515563">
    <property type="component" value="Chromosome"/>
</dbReference>
<dbReference type="EMBL" id="CP043661">
    <property type="protein sequence ID" value="QNE17720.1"/>
    <property type="molecule type" value="Genomic_DNA"/>
</dbReference>
<dbReference type="KEGG" id="kqi:F1D05_07120"/>
<dbReference type="InterPro" id="IPR051678">
    <property type="entry name" value="AGP_Transferase"/>
</dbReference>
<dbReference type="Gene3D" id="3.90.1200.10">
    <property type="match status" value="1"/>
</dbReference>
<dbReference type="SUPFAM" id="SSF56112">
    <property type="entry name" value="Protein kinase-like (PK-like)"/>
    <property type="match status" value="1"/>
</dbReference>
<gene>
    <name evidence="2" type="ORF">F1D05_07120</name>
</gene>
<name>A0A7G6WUQ5_9ACTN</name>
<evidence type="ECO:0000313" key="3">
    <source>
        <dbReference type="Proteomes" id="UP000515563"/>
    </source>
</evidence>